<dbReference type="NCBIfam" id="TIGR00765">
    <property type="entry name" value="yihY_not_rbn"/>
    <property type="match status" value="1"/>
</dbReference>
<evidence type="ECO:0000313" key="9">
    <source>
        <dbReference type="Proteomes" id="UP000603352"/>
    </source>
</evidence>
<dbReference type="RefSeq" id="WP_229707959.1">
    <property type="nucleotide sequence ID" value="NZ_BMDZ01000017.1"/>
</dbReference>
<feature type="transmembrane region" description="Helical" evidence="7">
    <location>
        <begin position="239"/>
        <end position="258"/>
    </location>
</feature>
<name>A0ABQ1IEK5_9PROT</name>
<evidence type="ECO:0000256" key="5">
    <source>
        <dbReference type="ARBA" id="ARBA00023136"/>
    </source>
</evidence>
<keyword evidence="3 7" id="KW-0812">Transmembrane</keyword>
<sequence>MTDADRTDAGRTDAGRRPEQIPDARRAPKAGRLRGEAETRLDPDGSPAEHAARGRQATSPLHMPIRGWKDIIWRTALQVIDDRVEAVAAGVAFYTLLAIFPGITALISIYGLFSDPSAVVEHIRVLGGILPDSAVQLMGDQMRRVAAQPQDRLSFGLAFSLGFALWSANLGMKAMFDALDVAYGEREDRSFVVFTLVTLGFTLVAILFTALMLAALALLPVALDLLPLGLVAEQLISLGRWPLLMVLVALGTSILYRYAPSRRSAKWRWVTPGGCLATLVWLAGSLGFSWYVSNIAAYDRTYGSLGAVVVFMTWIWISVMIVLVGAELNAELEHQTACDSTDDPQKPMGRRDAYVADTLGRLP</sequence>
<dbReference type="InterPro" id="IPR017039">
    <property type="entry name" value="Virul_fac_BrkB"/>
</dbReference>
<protein>
    <submittedName>
        <fullName evidence="8">Ribonuclease</fullName>
    </submittedName>
</protein>
<feature type="region of interest" description="Disordered" evidence="6">
    <location>
        <begin position="1"/>
        <end position="59"/>
    </location>
</feature>
<evidence type="ECO:0000256" key="1">
    <source>
        <dbReference type="ARBA" id="ARBA00004651"/>
    </source>
</evidence>
<feature type="transmembrane region" description="Helical" evidence="7">
    <location>
        <begin position="191"/>
        <end position="219"/>
    </location>
</feature>
<dbReference type="Pfam" id="PF03631">
    <property type="entry name" value="Virul_fac_BrkB"/>
    <property type="match status" value="1"/>
</dbReference>
<reference evidence="9" key="1">
    <citation type="journal article" date="2019" name="Int. J. Syst. Evol. Microbiol.">
        <title>The Global Catalogue of Microorganisms (GCM) 10K type strain sequencing project: providing services to taxonomists for standard genome sequencing and annotation.</title>
        <authorList>
            <consortium name="The Broad Institute Genomics Platform"/>
            <consortium name="The Broad Institute Genome Sequencing Center for Infectious Disease"/>
            <person name="Wu L."/>
            <person name="Ma J."/>
        </authorList>
    </citation>
    <scope>NUCLEOTIDE SEQUENCE [LARGE SCALE GENOMIC DNA]</scope>
    <source>
        <strain evidence="9">CGMCC 1.10188</strain>
    </source>
</reference>
<gene>
    <name evidence="8" type="ORF">GCM10011505_18870</name>
</gene>
<feature type="transmembrane region" description="Helical" evidence="7">
    <location>
        <begin position="270"/>
        <end position="292"/>
    </location>
</feature>
<feature type="compositionally biased region" description="Basic and acidic residues" evidence="6">
    <location>
        <begin position="1"/>
        <end position="26"/>
    </location>
</feature>
<evidence type="ECO:0000256" key="3">
    <source>
        <dbReference type="ARBA" id="ARBA00022692"/>
    </source>
</evidence>
<evidence type="ECO:0000313" key="8">
    <source>
        <dbReference type="EMBL" id="GGB37588.1"/>
    </source>
</evidence>
<keyword evidence="5 7" id="KW-0472">Membrane</keyword>
<feature type="transmembrane region" description="Helical" evidence="7">
    <location>
        <begin position="91"/>
        <end position="113"/>
    </location>
</feature>
<evidence type="ECO:0000256" key="7">
    <source>
        <dbReference type="SAM" id="Phobius"/>
    </source>
</evidence>
<dbReference type="PANTHER" id="PTHR30213:SF0">
    <property type="entry name" value="UPF0761 MEMBRANE PROTEIN YIHY"/>
    <property type="match status" value="1"/>
</dbReference>
<dbReference type="PANTHER" id="PTHR30213">
    <property type="entry name" value="INNER MEMBRANE PROTEIN YHJD"/>
    <property type="match status" value="1"/>
</dbReference>
<evidence type="ECO:0000256" key="4">
    <source>
        <dbReference type="ARBA" id="ARBA00022989"/>
    </source>
</evidence>
<evidence type="ECO:0000256" key="6">
    <source>
        <dbReference type="SAM" id="MobiDB-lite"/>
    </source>
</evidence>
<comment type="subcellular location">
    <subcellularLocation>
        <location evidence="1">Cell membrane</location>
        <topology evidence="1">Multi-pass membrane protein</topology>
    </subcellularLocation>
</comment>
<evidence type="ECO:0000256" key="2">
    <source>
        <dbReference type="ARBA" id="ARBA00022475"/>
    </source>
</evidence>
<comment type="caution">
    <text evidence="8">The sequence shown here is derived from an EMBL/GenBank/DDBJ whole genome shotgun (WGS) entry which is preliminary data.</text>
</comment>
<keyword evidence="2" id="KW-1003">Cell membrane</keyword>
<feature type="transmembrane region" description="Helical" evidence="7">
    <location>
        <begin position="304"/>
        <end position="326"/>
    </location>
</feature>
<feature type="compositionally biased region" description="Basic and acidic residues" evidence="6">
    <location>
        <begin position="33"/>
        <end position="43"/>
    </location>
</feature>
<feature type="transmembrane region" description="Helical" evidence="7">
    <location>
        <begin position="153"/>
        <end position="170"/>
    </location>
</feature>
<accession>A0ABQ1IEK5</accession>
<proteinExistence type="predicted"/>
<dbReference type="Proteomes" id="UP000603352">
    <property type="component" value="Unassembled WGS sequence"/>
</dbReference>
<dbReference type="EMBL" id="BMDZ01000017">
    <property type="protein sequence ID" value="GGB37588.1"/>
    <property type="molecule type" value="Genomic_DNA"/>
</dbReference>
<keyword evidence="9" id="KW-1185">Reference proteome</keyword>
<keyword evidence="4 7" id="KW-1133">Transmembrane helix</keyword>
<organism evidence="8 9">
    <name type="scientific">Tistrella bauzanensis</name>
    <dbReference type="NCBI Taxonomy" id="657419"/>
    <lineage>
        <taxon>Bacteria</taxon>
        <taxon>Pseudomonadati</taxon>
        <taxon>Pseudomonadota</taxon>
        <taxon>Alphaproteobacteria</taxon>
        <taxon>Geminicoccales</taxon>
        <taxon>Geminicoccaceae</taxon>
        <taxon>Tistrella</taxon>
    </lineage>
</organism>